<dbReference type="InterPro" id="IPR013783">
    <property type="entry name" value="Ig-like_fold"/>
</dbReference>
<name>A0AAT9HIF8_9ACTN</name>
<dbReference type="AlphaFoldDB" id="A0AAT9HIF8"/>
<dbReference type="GO" id="GO:0005975">
    <property type="term" value="P:carbohydrate metabolic process"/>
    <property type="evidence" value="ECO:0007669"/>
    <property type="project" value="UniProtKB-ARBA"/>
</dbReference>
<reference evidence="2" key="2">
    <citation type="submission" date="2024-07" db="EMBL/GenBank/DDBJ databases">
        <title>Streptomyces haneummycinica sp. nov., a new antibiotic-producing actinobacterium isolated from marine sediment.</title>
        <authorList>
            <person name="Uemura M."/>
            <person name="Hamada M."/>
            <person name="Hirano S."/>
            <person name="Kobayashi K."/>
            <person name="Ohshiro T."/>
            <person name="Kobayashi T."/>
            <person name="Terahara T."/>
        </authorList>
    </citation>
    <scope>NUCLEOTIDE SEQUENCE</scope>
    <source>
        <strain evidence="2">KM77-8</strain>
    </source>
</reference>
<dbReference type="EMBL" id="AP035768">
    <property type="protein sequence ID" value="BFO17199.1"/>
    <property type="molecule type" value="Genomic_DNA"/>
</dbReference>
<evidence type="ECO:0000259" key="1">
    <source>
        <dbReference type="Pfam" id="PF14310"/>
    </source>
</evidence>
<reference evidence="2" key="1">
    <citation type="submission" date="2024-06" db="EMBL/GenBank/DDBJ databases">
        <authorList>
            <consortium name="consrtm"/>
            <person name="Uemura M."/>
            <person name="Terahara T."/>
        </authorList>
    </citation>
    <scope>NUCLEOTIDE SEQUENCE</scope>
    <source>
        <strain evidence="2">KM77-8</strain>
    </source>
</reference>
<feature type="domain" description="Fibronectin type III-like" evidence="1">
    <location>
        <begin position="34"/>
        <end position="67"/>
    </location>
</feature>
<organism evidence="2">
    <name type="scientific">Streptomyces haneummycinicus</name>
    <dbReference type="NCBI Taxonomy" id="3074435"/>
    <lineage>
        <taxon>Bacteria</taxon>
        <taxon>Bacillati</taxon>
        <taxon>Actinomycetota</taxon>
        <taxon>Actinomycetes</taxon>
        <taxon>Kitasatosporales</taxon>
        <taxon>Streptomycetaceae</taxon>
        <taxon>Streptomyces</taxon>
    </lineage>
</organism>
<sequence>MDVRGVERAAVLAGGEDLTVTVRVRNTGERAGREVVQVYLARPPGPVDRPERWLAGYSAVHAGPGRRSRHGYGFRRGHCGTGRWSTTPGRSNRARAGYWRAARRANCR</sequence>
<dbReference type="InterPro" id="IPR026891">
    <property type="entry name" value="Fn3-like"/>
</dbReference>
<accession>A0AAT9HIF8</accession>
<proteinExistence type="predicted"/>
<evidence type="ECO:0000313" key="2">
    <source>
        <dbReference type="EMBL" id="BFO17199.1"/>
    </source>
</evidence>
<dbReference type="Pfam" id="PF14310">
    <property type="entry name" value="Fn3-like"/>
    <property type="match status" value="1"/>
</dbReference>
<dbReference type="Gene3D" id="2.60.40.10">
    <property type="entry name" value="Immunoglobulins"/>
    <property type="match status" value="1"/>
</dbReference>
<gene>
    <name evidence="2" type="ORF">SHKM778_35870</name>
</gene>
<protein>
    <recommendedName>
        <fullName evidence="1">Fibronectin type III-like domain-containing protein</fullName>
    </recommendedName>
</protein>